<feature type="domain" description="W2" evidence="2">
    <location>
        <begin position="794"/>
        <end position="996"/>
    </location>
</feature>
<gene>
    <name evidence="3" type="ORF">MSP1401_LOCUS3629</name>
</gene>
<feature type="region of interest" description="Disordered" evidence="1">
    <location>
        <begin position="631"/>
        <end position="657"/>
    </location>
</feature>
<dbReference type="InterPro" id="IPR016024">
    <property type="entry name" value="ARM-type_fold"/>
</dbReference>
<protein>
    <recommendedName>
        <fullName evidence="2">W2 domain-containing protein</fullName>
    </recommendedName>
</protein>
<dbReference type="SUPFAM" id="SSF52540">
    <property type="entry name" value="P-loop containing nucleoside triphosphate hydrolases"/>
    <property type="match status" value="1"/>
</dbReference>
<organism evidence="3">
    <name type="scientific">Micromonas pusilla</name>
    <name type="common">Picoplanktonic green alga</name>
    <name type="synonym">Chromulina pusilla</name>
    <dbReference type="NCBI Taxonomy" id="38833"/>
    <lineage>
        <taxon>Eukaryota</taxon>
        <taxon>Viridiplantae</taxon>
        <taxon>Chlorophyta</taxon>
        <taxon>Mamiellophyceae</taxon>
        <taxon>Mamiellales</taxon>
        <taxon>Mamiellaceae</taxon>
        <taxon>Micromonas</taxon>
    </lineage>
</organism>
<dbReference type="GO" id="GO:0005085">
    <property type="term" value="F:guanyl-nucleotide exchange factor activity"/>
    <property type="evidence" value="ECO:0007669"/>
    <property type="project" value="TreeGrafter"/>
</dbReference>
<reference evidence="3" key="1">
    <citation type="submission" date="2021-01" db="EMBL/GenBank/DDBJ databases">
        <authorList>
            <person name="Corre E."/>
            <person name="Pelletier E."/>
            <person name="Niang G."/>
            <person name="Scheremetjew M."/>
            <person name="Finn R."/>
            <person name="Kale V."/>
            <person name="Holt S."/>
            <person name="Cochrane G."/>
            <person name="Meng A."/>
            <person name="Brown T."/>
            <person name="Cohen L."/>
        </authorList>
    </citation>
    <scope>NUCLEOTIDE SEQUENCE</scope>
    <source>
        <strain evidence="3">CCAC1681</strain>
    </source>
</reference>
<feature type="compositionally biased region" description="Basic and acidic residues" evidence="1">
    <location>
        <begin position="631"/>
        <end position="640"/>
    </location>
</feature>
<dbReference type="Gene3D" id="3.40.50.300">
    <property type="entry name" value="P-loop containing nucleotide triphosphate hydrolases"/>
    <property type="match status" value="1"/>
</dbReference>
<dbReference type="SUPFAM" id="SSF48371">
    <property type="entry name" value="ARM repeat"/>
    <property type="match status" value="1"/>
</dbReference>
<accession>A0A7S0CYJ4</accession>
<dbReference type="Pfam" id="PF02020">
    <property type="entry name" value="W2"/>
    <property type="match status" value="1"/>
</dbReference>
<evidence type="ECO:0000259" key="2">
    <source>
        <dbReference type="PROSITE" id="PS51363"/>
    </source>
</evidence>
<dbReference type="GO" id="GO:0005851">
    <property type="term" value="C:eukaryotic translation initiation factor 2B complex"/>
    <property type="evidence" value="ECO:0007669"/>
    <property type="project" value="TreeGrafter"/>
</dbReference>
<dbReference type="GO" id="GO:0031369">
    <property type="term" value="F:translation initiation factor binding"/>
    <property type="evidence" value="ECO:0007669"/>
    <property type="project" value="TreeGrafter"/>
</dbReference>
<dbReference type="InterPro" id="IPR027417">
    <property type="entry name" value="P-loop_NTPase"/>
</dbReference>
<feature type="region of interest" description="Disordered" evidence="1">
    <location>
        <begin position="1"/>
        <end position="26"/>
    </location>
</feature>
<sequence>MSDEGYSTDEDAHIGGDADPVMDPTLSVDVGSGLSSHDWADIDNSDLVAKVRGSAGFRIMREIQPWDGALDAPPALLANKVFEFFYVQRKEADMWKTLAKECFPEKYEEASNDKAEKKRLQSLWAQAVLDEVKAMRDYGKHTLRWITAVVEAQAPDHLFLRREALKHGPGSVEEKAAKIVWDQTSNRIKDQVFEAMHHWTNKGGAQSGGTARMYKHQHELLAELDKHYEANARAAENDTKPPLPLHVILSTPTGSGKTFTALMVHLRLLKVKHPNVILVYSVPTKQVLKRVGQECEAHAAPYWTAARDHSGDGTLHQVRRPYSIRDKARNRKAMRAKAAIGEKLSAGSGTIEQQLEYAADVGYKLKDRGAGKPDIIIADLNTTASLLKAAASAPEGSFYHKNNLLLYFDEPNMGIHLDPNVLGVVSTIQSNMPIAAVLASATLGPWEGLEQWWRGPVPARQITISLEPYDLPMSTLNVWSEEKSSLAPISPLGIFDNYVEFQRIMQDVRMPTLLLRHLTSRQGNDLMGIKGPGGDWDKIQGDVKSLRLAVEPIFKGLSYEDFTRLKKEWATGEGAPKKQDGIRSALSKEGVTMVGCIDPRKVAMILAGYLDREEWTKDVHKLNNKLKEAERMMKESAKAEKKAKKKDEEEEAQMGDDTEGQIGLITLRPMLKVSVAEALESDIDTLVMLSKGIAYACGSGTDPMVKRLYNQALLTVPDSLKGRAPPLNVLVVDYSSIYGTDCPAVDTLLLQEDLGRLLAWEDLQQFLGRLRRDGTAIFYSMRTLRRAALGPGAEAEADKEQIEYQREVEVAMLGFQDKERDEAAEAESLLKLAESKGRSASETGAFATTAVLSFCIPAPAGLPAGLASPHPAEVTGTDKELLAALGKHLKTNGELLEALLKKRSDQIKAIDKIEALALSASPFVNRTGGVRFLSAAAQTLKLLYDADVFSEEAVIAWGQAKEAAVKLDPDIDVRFLEKAKPFINWLEEESESEEESDEE</sequence>
<dbReference type="PANTHER" id="PTHR45887:SF1">
    <property type="entry name" value="TRANSLATION INITIATION FACTOR EIF-2B SUBUNIT EPSILON"/>
    <property type="match status" value="1"/>
</dbReference>
<evidence type="ECO:0000256" key="1">
    <source>
        <dbReference type="SAM" id="MobiDB-lite"/>
    </source>
</evidence>
<dbReference type="EMBL" id="HBEN01004465">
    <property type="protein sequence ID" value="CAD8435515.1"/>
    <property type="molecule type" value="Transcribed_RNA"/>
</dbReference>
<dbReference type="InterPro" id="IPR003307">
    <property type="entry name" value="W2_domain"/>
</dbReference>
<dbReference type="PANTHER" id="PTHR45887">
    <property type="entry name" value="TRANSLATION INITIATION FACTOR EIF-2B SUBUNIT EPSILON"/>
    <property type="match status" value="1"/>
</dbReference>
<dbReference type="InterPro" id="IPR051956">
    <property type="entry name" value="eIF2B_epsilon"/>
</dbReference>
<dbReference type="PROSITE" id="PS51363">
    <property type="entry name" value="W2"/>
    <property type="match status" value="1"/>
</dbReference>
<dbReference type="SMART" id="SM00515">
    <property type="entry name" value="eIF5C"/>
    <property type="match status" value="1"/>
</dbReference>
<name>A0A7S0CYJ4_MICPS</name>
<dbReference type="GO" id="GO:0003743">
    <property type="term" value="F:translation initiation factor activity"/>
    <property type="evidence" value="ECO:0007669"/>
    <property type="project" value="TreeGrafter"/>
</dbReference>
<dbReference type="Gene3D" id="1.25.40.180">
    <property type="match status" value="1"/>
</dbReference>
<feature type="compositionally biased region" description="Acidic residues" evidence="1">
    <location>
        <begin position="648"/>
        <end position="657"/>
    </location>
</feature>
<evidence type="ECO:0000313" key="3">
    <source>
        <dbReference type="EMBL" id="CAD8435515.1"/>
    </source>
</evidence>
<dbReference type="AlphaFoldDB" id="A0A7S0CYJ4"/>
<proteinExistence type="predicted"/>
<dbReference type="CDD" id="cd11473">
    <property type="entry name" value="W2"/>
    <property type="match status" value="1"/>
</dbReference>